<organism evidence="3 4">
    <name type="scientific">Symbiodinium microadriaticum</name>
    <name type="common">Dinoflagellate</name>
    <name type="synonym">Zooxanthella microadriatica</name>
    <dbReference type="NCBI Taxonomy" id="2951"/>
    <lineage>
        <taxon>Eukaryota</taxon>
        <taxon>Sar</taxon>
        <taxon>Alveolata</taxon>
        <taxon>Dinophyceae</taxon>
        <taxon>Suessiales</taxon>
        <taxon>Symbiodiniaceae</taxon>
        <taxon>Symbiodinium</taxon>
    </lineage>
</organism>
<feature type="coiled-coil region" evidence="1">
    <location>
        <begin position="237"/>
        <end position="264"/>
    </location>
</feature>
<evidence type="ECO:0000313" key="4">
    <source>
        <dbReference type="Proteomes" id="UP000186817"/>
    </source>
</evidence>
<proteinExistence type="predicted"/>
<dbReference type="Proteomes" id="UP000186817">
    <property type="component" value="Unassembled WGS sequence"/>
</dbReference>
<name>A0A1Q9E5Q4_SYMMI</name>
<feature type="region of interest" description="Disordered" evidence="2">
    <location>
        <begin position="135"/>
        <end position="154"/>
    </location>
</feature>
<feature type="region of interest" description="Disordered" evidence="2">
    <location>
        <begin position="26"/>
        <end position="58"/>
    </location>
</feature>
<evidence type="ECO:0000256" key="2">
    <source>
        <dbReference type="SAM" id="MobiDB-lite"/>
    </source>
</evidence>
<feature type="compositionally biased region" description="Basic and acidic residues" evidence="2">
    <location>
        <begin position="26"/>
        <end position="36"/>
    </location>
</feature>
<keyword evidence="1" id="KW-0175">Coiled coil</keyword>
<protein>
    <submittedName>
        <fullName evidence="3">Uncharacterized protein</fullName>
    </submittedName>
</protein>
<sequence length="302" mass="32568">MFAFAGPPPGAGGNLLVASEANRREASIANRREASKANRAPKGGFGKGPAGPFGGGGGGKDSELPYLRLWRLAELRPPGGPSRIVHLAVQTDELIVHKLMHSQSQQEGSGLAIHFSCLEQIGNIVTCRQLESAPREGGANGIPQAESPLSSVEGEEVEPRLLEERRGFQELELLNPAGLAPPAQLPKVEEFEMQGGLFIEEADPAEVGVEYSTAQEPLQAVKRRRLKRTGKAEAAPAEDFTAENEKLRKELAELRSKTQSQEEDDGFEQRAEAKLVSALQLCSISFSGPWVIPWPPNRATVL</sequence>
<accession>A0A1Q9E5Q4</accession>
<dbReference type="OrthoDB" id="441964at2759"/>
<evidence type="ECO:0000256" key="1">
    <source>
        <dbReference type="SAM" id="Coils"/>
    </source>
</evidence>
<feature type="compositionally biased region" description="Gly residues" evidence="2">
    <location>
        <begin position="43"/>
        <end position="58"/>
    </location>
</feature>
<dbReference type="EMBL" id="LSRX01000255">
    <property type="protein sequence ID" value="OLQ02751.1"/>
    <property type="molecule type" value="Genomic_DNA"/>
</dbReference>
<evidence type="ECO:0000313" key="3">
    <source>
        <dbReference type="EMBL" id="OLQ02751.1"/>
    </source>
</evidence>
<dbReference type="AlphaFoldDB" id="A0A1Q9E5Q4"/>
<comment type="caution">
    <text evidence="3">The sequence shown here is derived from an EMBL/GenBank/DDBJ whole genome shotgun (WGS) entry which is preliminary data.</text>
</comment>
<keyword evidence="4" id="KW-1185">Reference proteome</keyword>
<gene>
    <name evidence="3" type="ORF">AK812_SmicGene14341</name>
</gene>
<reference evidence="3 4" key="1">
    <citation type="submission" date="2016-02" db="EMBL/GenBank/DDBJ databases">
        <title>Genome analysis of coral dinoflagellate symbionts highlights evolutionary adaptations to a symbiotic lifestyle.</title>
        <authorList>
            <person name="Aranda M."/>
            <person name="Li Y."/>
            <person name="Liew Y.J."/>
            <person name="Baumgarten S."/>
            <person name="Simakov O."/>
            <person name="Wilson M."/>
            <person name="Piel J."/>
            <person name="Ashoor H."/>
            <person name="Bougouffa S."/>
            <person name="Bajic V.B."/>
            <person name="Ryu T."/>
            <person name="Ravasi T."/>
            <person name="Bayer T."/>
            <person name="Micklem G."/>
            <person name="Kim H."/>
            <person name="Bhak J."/>
            <person name="Lajeunesse T.C."/>
            <person name="Voolstra C.R."/>
        </authorList>
    </citation>
    <scope>NUCLEOTIDE SEQUENCE [LARGE SCALE GENOMIC DNA]</scope>
    <source>
        <strain evidence="3 4">CCMP2467</strain>
    </source>
</reference>